<dbReference type="AlphaFoldDB" id="K1W5P3"/>
<sequence length="469" mass="50367">MSGHASHALATPGSVSAPMPSLTSTGPGVGAPSHRPSVPTPLGASVPLPSTPASPASNLPIPFQRIDTHRIKQQLYDALGEAGLPYWKALNGYLLGQVGRDELVALVRGWLKGKSLQLHNQLLTSLLHNASTPQIANQSASSLHMNKRRRGGIDAPDFDSDATYIEPMDRVANWAMGLGGRERERVRRAVDAEPEEVVEADEFDAMGKKRKWSAYQSGAAHPTLAQSGRNIPSSHQLALRLAQVAKTWNLEVAPDATKEVGEFMGVGLHQHLGDVLHSLVHLTGRDRPGEDTLRVPPGVHEPSPEAPDIPTPTLGTLQYLFTLAPSLHPQASPTLYKLESSLTIAEVEASKPREEREEEKEFDARTPRPAANLLPSATPQTQTVGLPGALPAALPNVPSPVKAASTLHAAAGQGKIETVSQTLQDTGLLKIDKAGRGEEGEGGDRKREKKHNLHWKYEDPALILKDLFG</sequence>
<accession>K1W5P3</accession>
<comment type="caution">
    <text evidence="6">The sequence shown here is derived from an EMBL/GenBank/DDBJ whole genome shotgun (WGS) entry which is preliminary data.</text>
</comment>
<protein>
    <recommendedName>
        <fullName evidence="8">Transcriptional coactivator HFI1/ADA1</fullName>
    </recommendedName>
</protein>
<keyword evidence="4" id="KW-0539">Nucleus</keyword>
<reference evidence="6 7" key="1">
    <citation type="journal article" date="2012" name="Eukaryot. Cell">
        <title>Genome sequence of the Trichosporon asahii environmental strain CBS 8904.</title>
        <authorList>
            <person name="Yang R.Y."/>
            <person name="Li H.T."/>
            <person name="Zhu H."/>
            <person name="Zhou G.P."/>
            <person name="Wang M."/>
            <person name="Wang L."/>
        </authorList>
    </citation>
    <scope>NUCLEOTIDE SEQUENCE [LARGE SCALE GENOMIC DNA]</scope>
    <source>
        <strain evidence="6 7">CBS 8904</strain>
    </source>
</reference>
<evidence type="ECO:0000313" key="6">
    <source>
        <dbReference type="EMBL" id="EKD04243.1"/>
    </source>
</evidence>
<dbReference type="PANTHER" id="PTHR21277:SF5">
    <property type="entry name" value="TRANSCRIPTIONAL ADAPTER 1"/>
    <property type="match status" value="1"/>
</dbReference>
<dbReference type="InterPro" id="IPR024738">
    <property type="entry name" value="Hfi1/Tada1"/>
</dbReference>
<dbReference type="EMBL" id="AMBO01000229">
    <property type="protein sequence ID" value="EKD04243.1"/>
    <property type="molecule type" value="Genomic_DNA"/>
</dbReference>
<dbReference type="GO" id="GO:0006357">
    <property type="term" value="P:regulation of transcription by RNA polymerase II"/>
    <property type="evidence" value="ECO:0007669"/>
    <property type="project" value="TreeGrafter"/>
</dbReference>
<dbReference type="STRING" id="1220162.K1W5P3"/>
<evidence type="ECO:0000256" key="1">
    <source>
        <dbReference type="ARBA" id="ARBA00004123"/>
    </source>
</evidence>
<feature type="region of interest" description="Disordered" evidence="5">
    <location>
        <begin position="346"/>
        <end position="377"/>
    </location>
</feature>
<dbReference type="GO" id="GO:0005634">
    <property type="term" value="C:nucleus"/>
    <property type="evidence" value="ECO:0007669"/>
    <property type="project" value="UniProtKB-SubCell"/>
</dbReference>
<organism evidence="6 7">
    <name type="scientific">Trichosporon asahii var. asahii (strain CBS 8904)</name>
    <name type="common">Yeast</name>
    <dbReference type="NCBI Taxonomy" id="1220162"/>
    <lineage>
        <taxon>Eukaryota</taxon>
        <taxon>Fungi</taxon>
        <taxon>Dikarya</taxon>
        <taxon>Basidiomycota</taxon>
        <taxon>Agaricomycotina</taxon>
        <taxon>Tremellomycetes</taxon>
        <taxon>Trichosporonales</taxon>
        <taxon>Trichosporonaceae</taxon>
        <taxon>Trichosporon</taxon>
    </lineage>
</organism>
<keyword evidence="2" id="KW-0805">Transcription regulation</keyword>
<feature type="region of interest" description="Disordered" evidence="5">
    <location>
        <begin position="1"/>
        <end position="61"/>
    </location>
</feature>
<evidence type="ECO:0000256" key="4">
    <source>
        <dbReference type="ARBA" id="ARBA00023242"/>
    </source>
</evidence>
<dbReference type="InParanoid" id="K1W5P3"/>
<keyword evidence="3" id="KW-0804">Transcription</keyword>
<evidence type="ECO:0000256" key="3">
    <source>
        <dbReference type="ARBA" id="ARBA00023163"/>
    </source>
</evidence>
<dbReference type="Pfam" id="PF12767">
    <property type="entry name" value="SAGA-Tad1"/>
    <property type="match status" value="1"/>
</dbReference>
<evidence type="ECO:0000313" key="7">
    <source>
        <dbReference type="Proteomes" id="UP000006757"/>
    </source>
</evidence>
<name>K1W5P3_TRIAC</name>
<dbReference type="Proteomes" id="UP000006757">
    <property type="component" value="Unassembled WGS sequence"/>
</dbReference>
<dbReference type="OMA" id="IDTHRIK"/>
<evidence type="ECO:0000256" key="2">
    <source>
        <dbReference type="ARBA" id="ARBA00023015"/>
    </source>
</evidence>
<dbReference type="GO" id="GO:0003713">
    <property type="term" value="F:transcription coactivator activity"/>
    <property type="evidence" value="ECO:0007669"/>
    <property type="project" value="TreeGrafter"/>
</dbReference>
<dbReference type="PANTHER" id="PTHR21277">
    <property type="entry name" value="TRANSCRIPTIONAL ADAPTER 1"/>
    <property type="match status" value="1"/>
</dbReference>
<dbReference type="GO" id="GO:0000124">
    <property type="term" value="C:SAGA complex"/>
    <property type="evidence" value="ECO:0007669"/>
    <property type="project" value="UniProtKB-ARBA"/>
</dbReference>
<evidence type="ECO:0008006" key="8">
    <source>
        <dbReference type="Google" id="ProtNLM"/>
    </source>
</evidence>
<comment type="subcellular location">
    <subcellularLocation>
        <location evidence="1">Nucleus</location>
    </subcellularLocation>
</comment>
<gene>
    <name evidence="6" type="ORF">A1Q2_01462</name>
</gene>
<keyword evidence="7" id="KW-1185">Reference proteome</keyword>
<dbReference type="eggNOG" id="ENOG502RX84">
    <property type="taxonomic scope" value="Eukaryota"/>
</dbReference>
<evidence type="ECO:0000256" key="5">
    <source>
        <dbReference type="SAM" id="MobiDB-lite"/>
    </source>
</evidence>
<dbReference type="HOGENOM" id="CLU_513878_0_0_1"/>
<proteinExistence type="predicted"/>
<dbReference type="OrthoDB" id="10264870at2759"/>